<organism evidence="1 2">
    <name type="scientific">Mameliella alba</name>
    <dbReference type="NCBI Taxonomy" id="561184"/>
    <lineage>
        <taxon>Bacteria</taxon>
        <taxon>Pseudomonadati</taxon>
        <taxon>Pseudomonadota</taxon>
        <taxon>Alphaproteobacteria</taxon>
        <taxon>Rhodobacterales</taxon>
        <taxon>Roseobacteraceae</taxon>
        <taxon>Mameliella</taxon>
    </lineage>
</organism>
<protein>
    <submittedName>
        <fullName evidence="1">Uncharacterized protein</fullName>
    </submittedName>
</protein>
<name>A0A0B3S384_9RHOB</name>
<dbReference type="RefSeq" id="WP_043144900.1">
    <property type="nucleotide sequence ID" value="NZ_AP022337.1"/>
</dbReference>
<keyword evidence="2" id="KW-1185">Reference proteome</keyword>
<dbReference type="AlphaFoldDB" id="A0A0B3S384"/>
<reference evidence="1 2" key="1">
    <citation type="submission" date="2014-10" db="EMBL/GenBank/DDBJ databases">
        <title>Genome sequence of Ponticoccus sp. strain UMTAT08 isolated from clonal culture of toxic dinoflagellate Alexandrium tamiyavanichii.</title>
        <authorList>
            <person name="Gan H.Y."/>
            <person name="Muhd D.-D."/>
            <person name="Mohd Noor M.E."/>
            <person name="Yeong Y.S."/>
            <person name="Usup G."/>
        </authorList>
    </citation>
    <scope>NUCLEOTIDE SEQUENCE [LARGE SCALE GENOMIC DNA]</scope>
    <source>
        <strain evidence="1 2">UMTAT08</strain>
    </source>
</reference>
<evidence type="ECO:0000313" key="1">
    <source>
        <dbReference type="EMBL" id="KHQ51146.1"/>
    </source>
</evidence>
<proteinExistence type="predicted"/>
<dbReference type="EMBL" id="JSUQ01000019">
    <property type="protein sequence ID" value="KHQ51146.1"/>
    <property type="molecule type" value="Genomic_DNA"/>
</dbReference>
<gene>
    <name evidence="1" type="ORF">OA50_04177</name>
</gene>
<accession>A0A0B3S384</accession>
<dbReference type="Proteomes" id="UP000030960">
    <property type="component" value="Unassembled WGS sequence"/>
</dbReference>
<sequence>MNTFKKALTLVMTIASLESGIVTVADASPLNVQAKRPDLQEYCQKYHRADARLTSYSALAWKCYKSPTQTWGISVNRACQDQHGLPKSRYTSAGDPYSWYCYKPRPKAPGVDLTRYCKKHFGQSARAKLVGKTALDWVCASGQHNRWGISVSTACREQHGLPKASYGNRNDPYSWTCHR</sequence>
<comment type="caution">
    <text evidence="1">The sequence shown here is derived from an EMBL/GenBank/DDBJ whole genome shotgun (WGS) entry which is preliminary data.</text>
</comment>
<evidence type="ECO:0000313" key="2">
    <source>
        <dbReference type="Proteomes" id="UP000030960"/>
    </source>
</evidence>
<dbReference type="OrthoDB" id="3544273at2"/>
<dbReference type="STRING" id="561184.SAMN05216376_1258"/>